<dbReference type="EMBL" id="CATQJL010000305">
    <property type="protein sequence ID" value="CAJ0601270.1"/>
    <property type="molecule type" value="Genomic_DNA"/>
</dbReference>
<organism evidence="3 4">
    <name type="scientific">Cylicocyclus nassatus</name>
    <name type="common">Nematode worm</name>
    <dbReference type="NCBI Taxonomy" id="53992"/>
    <lineage>
        <taxon>Eukaryota</taxon>
        <taxon>Metazoa</taxon>
        <taxon>Ecdysozoa</taxon>
        <taxon>Nematoda</taxon>
        <taxon>Chromadorea</taxon>
        <taxon>Rhabditida</taxon>
        <taxon>Rhabditina</taxon>
        <taxon>Rhabditomorpha</taxon>
        <taxon>Strongyloidea</taxon>
        <taxon>Strongylidae</taxon>
        <taxon>Cylicocyclus</taxon>
    </lineage>
</organism>
<name>A0AA36GZI8_CYLNA</name>
<evidence type="ECO:0000313" key="3">
    <source>
        <dbReference type="EMBL" id="CAJ0601270.1"/>
    </source>
</evidence>
<feature type="chain" id="PRO_5041283028" description="SXP/RAL-2 family protein Ani s 5-like cation-binding domain-containing protein" evidence="1">
    <location>
        <begin position="16"/>
        <end position="191"/>
    </location>
</feature>
<reference evidence="3" key="1">
    <citation type="submission" date="2023-07" db="EMBL/GenBank/DDBJ databases">
        <authorList>
            <consortium name="CYATHOMIX"/>
        </authorList>
    </citation>
    <scope>NUCLEOTIDE SEQUENCE</scope>
    <source>
        <strain evidence="3">N/A</strain>
    </source>
</reference>
<dbReference type="Proteomes" id="UP001176961">
    <property type="component" value="Unassembled WGS sequence"/>
</dbReference>
<evidence type="ECO:0000313" key="4">
    <source>
        <dbReference type="Proteomes" id="UP001176961"/>
    </source>
</evidence>
<evidence type="ECO:0000259" key="2">
    <source>
        <dbReference type="Pfam" id="PF02520"/>
    </source>
</evidence>
<feature type="domain" description="SXP/RAL-2 family protein Ani s 5-like cation-binding" evidence="2">
    <location>
        <begin position="56"/>
        <end position="138"/>
    </location>
</feature>
<keyword evidence="4" id="KW-1185">Reference proteome</keyword>
<accession>A0AA36GZI8</accession>
<comment type="caution">
    <text evidence="3">The sequence shown here is derived from an EMBL/GenBank/DDBJ whole genome shotgun (WGS) entry which is preliminary data.</text>
</comment>
<proteinExistence type="predicted"/>
<dbReference type="InterPro" id="IPR003677">
    <property type="entry name" value="ANIS5_cation-bd"/>
</dbReference>
<evidence type="ECO:0000256" key="1">
    <source>
        <dbReference type="SAM" id="SignalP"/>
    </source>
</evidence>
<dbReference type="AlphaFoldDB" id="A0AA36GZI8"/>
<gene>
    <name evidence="3" type="ORF">CYNAS_LOCUS13253</name>
</gene>
<protein>
    <recommendedName>
        <fullName evidence="2">SXP/RAL-2 family protein Ani s 5-like cation-binding domain-containing protein</fullName>
    </recommendedName>
</protein>
<dbReference type="Pfam" id="PF02520">
    <property type="entry name" value="ANIS5_cation-bd"/>
    <property type="match status" value="1"/>
</dbReference>
<sequence length="191" mass="22562">MILVILVSLTCCTTASKPGFNVPAETERIKQQEQESIERFSVLPTFPFDDIDYPATREFLRIFGDNTLTGHEWNSRLLNWAKKNGVYMPFLHFKREMERRRQANEENCLRSTHALHQFFRKYYHVGNNYAYTWEQVNDVREDLIKGLTAKQLRIATLIAESYTPRDVQQLTSHRNLFLQDEIPDCDPQRDC</sequence>
<feature type="signal peptide" evidence="1">
    <location>
        <begin position="1"/>
        <end position="15"/>
    </location>
</feature>
<keyword evidence="1" id="KW-0732">Signal</keyword>